<gene>
    <name evidence="1" type="ORF">BIFPSEUDO_04088</name>
</gene>
<dbReference type="Proteomes" id="UP000003875">
    <property type="component" value="Unassembled WGS sequence"/>
</dbReference>
<proteinExistence type="predicted"/>
<protein>
    <submittedName>
        <fullName evidence="1">Uncharacterized protein</fullName>
    </submittedName>
</protein>
<sequence length="54" mass="6237">MCSHCTWHSFLCSGVNASRRSGFYHSQMNSRVFVHGFCPANWGLSYSRPFLNKH</sequence>
<name>C0BUK0_BIFPS</name>
<reference evidence="1 2" key="2">
    <citation type="submission" date="2009-02" db="EMBL/GenBank/DDBJ databases">
        <authorList>
            <person name="Fulton L."/>
            <person name="Clifton S."/>
            <person name="Fulton B."/>
            <person name="Xu J."/>
            <person name="Minx P."/>
            <person name="Pepin K.H."/>
            <person name="Johnson M."/>
            <person name="Bhonagiri V."/>
            <person name="Nash W.E."/>
            <person name="Mardis E.R."/>
            <person name="Wilson R.K."/>
        </authorList>
    </citation>
    <scope>NUCLEOTIDE SEQUENCE [LARGE SCALE GENOMIC DNA]</scope>
    <source>
        <strain evidence="1 2">DSM 20438</strain>
    </source>
</reference>
<reference evidence="1 2" key="1">
    <citation type="submission" date="2009-02" db="EMBL/GenBank/DDBJ databases">
        <title>Draft genome sequence of Bifidobacterium pseudocatenulatum (DSM 20438).</title>
        <authorList>
            <person name="Sudarsanam P."/>
            <person name="Ley R."/>
            <person name="Guruge J."/>
            <person name="Turnbaugh P.J."/>
            <person name="Mahowald M."/>
            <person name="Liep D."/>
            <person name="Gordon J."/>
        </authorList>
    </citation>
    <scope>NUCLEOTIDE SEQUENCE [LARGE SCALE GENOMIC DNA]</scope>
    <source>
        <strain evidence="1 2">DSM 20438</strain>
    </source>
</reference>
<evidence type="ECO:0000313" key="2">
    <source>
        <dbReference type="Proteomes" id="UP000003875"/>
    </source>
</evidence>
<organism evidence="1 2">
    <name type="scientific">Bifidobacterium pseudocatenulatum DSM 20438 = JCM 1200 = LMG 10505</name>
    <dbReference type="NCBI Taxonomy" id="547043"/>
    <lineage>
        <taxon>Bacteria</taxon>
        <taxon>Bacillati</taxon>
        <taxon>Actinomycetota</taxon>
        <taxon>Actinomycetes</taxon>
        <taxon>Bifidobacteriales</taxon>
        <taxon>Bifidobacteriaceae</taxon>
        <taxon>Bifidobacterium</taxon>
    </lineage>
</organism>
<evidence type="ECO:0000313" key="1">
    <source>
        <dbReference type="EMBL" id="EEG70342.1"/>
    </source>
</evidence>
<dbReference type="EMBL" id="ABXX02000004">
    <property type="protein sequence ID" value="EEG70342.1"/>
    <property type="molecule type" value="Genomic_DNA"/>
</dbReference>
<comment type="caution">
    <text evidence="1">The sequence shown here is derived from an EMBL/GenBank/DDBJ whole genome shotgun (WGS) entry which is preliminary data.</text>
</comment>
<dbReference type="AlphaFoldDB" id="C0BUK0"/>
<accession>C0BUK0</accession>